<evidence type="ECO:0000256" key="3">
    <source>
        <dbReference type="ARBA" id="ARBA00022722"/>
    </source>
</evidence>
<keyword evidence="3" id="KW-0540">Nuclease</keyword>
<dbReference type="InterPro" id="IPR013520">
    <property type="entry name" value="Ribonucl_H"/>
</dbReference>
<comment type="similarity">
    <text evidence="2">Belongs to the REXO1/REXO3 family.</text>
</comment>
<dbReference type="CDD" id="cd06145">
    <property type="entry name" value="REX1_like"/>
    <property type="match status" value="1"/>
</dbReference>
<accession>A0A194Q1V1</accession>
<dbReference type="AlphaFoldDB" id="A0A194Q1V1"/>
<protein>
    <submittedName>
        <fullName evidence="9">Putative RNA exonuclease NEF-sp</fullName>
    </submittedName>
</protein>
<evidence type="ECO:0000256" key="5">
    <source>
        <dbReference type="ARBA" id="ARBA00022839"/>
    </source>
</evidence>
<name>A0A194Q1V1_PAPXU</name>
<dbReference type="GO" id="GO:0003676">
    <property type="term" value="F:nucleic acid binding"/>
    <property type="evidence" value="ECO:0007669"/>
    <property type="project" value="InterPro"/>
</dbReference>
<dbReference type="InterPro" id="IPR036397">
    <property type="entry name" value="RNaseH_sf"/>
</dbReference>
<evidence type="ECO:0000313" key="10">
    <source>
        <dbReference type="Proteomes" id="UP000053268"/>
    </source>
</evidence>
<organism evidence="9 10">
    <name type="scientific">Papilio xuthus</name>
    <name type="common">Asian swallowtail butterfly</name>
    <dbReference type="NCBI Taxonomy" id="66420"/>
    <lineage>
        <taxon>Eukaryota</taxon>
        <taxon>Metazoa</taxon>
        <taxon>Ecdysozoa</taxon>
        <taxon>Arthropoda</taxon>
        <taxon>Hexapoda</taxon>
        <taxon>Insecta</taxon>
        <taxon>Pterygota</taxon>
        <taxon>Neoptera</taxon>
        <taxon>Endopterygota</taxon>
        <taxon>Lepidoptera</taxon>
        <taxon>Glossata</taxon>
        <taxon>Ditrysia</taxon>
        <taxon>Papilionoidea</taxon>
        <taxon>Papilionidae</taxon>
        <taxon>Papilioninae</taxon>
        <taxon>Papilio</taxon>
    </lineage>
</organism>
<feature type="domain" description="Exonuclease" evidence="8">
    <location>
        <begin position="256"/>
        <end position="415"/>
    </location>
</feature>
<dbReference type="InterPro" id="IPR012337">
    <property type="entry name" value="RNaseH-like_sf"/>
</dbReference>
<proteinExistence type="inferred from homology"/>
<evidence type="ECO:0000256" key="1">
    <source>
        <dbReference type="ARBA" id="ARBA00004123"/>
    </source>
</evidence>
<evidence type="ECO:0000256" key="2">
    <source>
        <dbReference type="ARBA" id="ARBA00006357"/>
    </source>
</evidence>
<dbReference type="Pfam" id="PF00929">
    <property type="entry name" value="RNase_T"/>
    <property type="match status" value="1"/>
</dbReference>
<dbReference type="InterPro" id="IPR047021">
    <property type="entry name" value="REXO1/3/4-like"/>
</dbReference>
<dbReference type="STRING" id="66420.A0A194Q1V1"/>
<keyword evidence="6" id="KW-0539">Nucleus</keyword>
<evidence type="ECO:0000259" key="8">
    <source>
        <dbReference type="SMART" id="SM00479"/>
    </source>
</evidence>
<comment type="subcellular location">
    <subcellularLocation>
        <location evidence="1">Nucleus</location>
    </subcellularLocation>
</comment>
<evidence type="ECO:0000256" key="4">
    <source>
        <dbReference type="ARBA" id="ARBA00022801"/>
    </source>
</evidence>
<evidence type="ECO:0000256" key="7">
    <source>
        <dbReference type="SAM" id="MobiDB-lite"/>
    </source>
</evidence>
<dbReference type="EMBL" id="KQ459590">
    <property type="protein sequence ID" value="KPI97380.1"/>
    <property type="molecule type" value="Genomic_DNA"/>
</dbReference>
<dbReference type="PANTHER" id="PTHR12801:SF82">
    <property type="entry name" value="RNA EXONUCLEASE 5"/>
    <property type="match status" value="1"/>
</dbReference>
<dbReference type="Gene3D" id="3.30.420.10">
    <property type="entry name" value="Ribonuclease H-like superfamily/Ribonuclease H"/>
    <property type="match status" value="1"/>
</dbReference>
<keyword evidence="5 9" id="KW-0269">Exonuclease</keyword>
<evidence type="ECO:0000256" key="6">
    <source>
        <dbReference type="ARBA" id="ARBA00023242"/>
    </source>
</evidence>
<sequence>MLIGTCPEEPTKKKRRKNLDTADQINEDEKPIAKEMLQKVRKKHIPNLRLKPAGDIASLLTAEQERIPLMLTDVQHLLMHSLFGNINLSQPPRWYVLDKGDHVSQTTCIILEGLSIQHWEKYHKKMLNSNKIFKHHIEILTPSVYNGSLVKELALVPLSENDKEAIIQKYGSMNLALEARKDLMVMMRAVFPIEDGDSENYNYTNGDAFPRTQLILSAWQLIEDNYPLPLKGKLQNAYADYVMTKEEYKPVTAKSPMFGLDCEMCLTSAGSELTRVTIVNEKHESVYETLVKPYNDITDYLTKYSGITATLLANVDKRLEDVQKEIRDLLPPDAILVGHSLNTDLHALKMMHPYVIDTSIVFNITGERCRKPKLKVLAREFLNEIIQSGKEGHCSKEDATAALKVVQLKLKKDLEFGDAVHTKRKQYKENFIKVKQKEEYALSIFNHIIEQKKTSIVVGCDNITGDYHTYLTQAKESLNSHLKKNKVKKVKLCTVDGVEEVISKLSESVSEFNLAMAHLKLEINTENGLEQMLEIDAWIQRVWDSLKLSGLFVIVFGGTTDTNGIAMMKVKDVT</sequence>
<dbReference type="GO" id="GO:0004527">
    <property type="term" value="F:exonuclease activity"/>
    <property type="evidence" value="ECO:0007669"/>
    <property type="project" value="UniProtKB-KW"/>
</dbReference>
<dbReference type="SUPFAM" id="SSF53098">
    <property type="entry name" value="Ribonuclease H-like"/>
    <property type="match status" value="1"/>
</dbReference>
<dbReference type="PANTHER" id="PTHR12801">
    <property type="entry name" value="RNA EXONUCLEASE REXO1 / RECO3 FAMILY MEMBER-RELATED"/>
    <property type="match status" value="1"/>
</dbReference>
<gene>
    <name evidence="9" type="ORF">RR46_09287</name>
</gene>
<dbReference type="SMART" id="SM00479">
    <property type="entry name" value="EXOIII"/>
    <property type="match status" value="1"/>
</dbReference>
<dbReference type="FunFam" id="3.30.420.10:FF:000019">
    <property type="entry name" value="RNA exonuclease NEF-sp"/>
    <property type="match status" value="1"/>
</dbReference>
<feature type="region of interest" description="Disordered" evidence="7">
    <location>
        <begin position="1"/>
        <end position="27"/>
    </location>
</feature>
<dbReference type="Proteomes" id="UP000053268">
    <property type="component" value="Unassembled WGS sequence"/>
</dbReference>
<evidence type="ECO:0000313" key="9">
    <source>
        <dbReference type="EMBL" id="KPI97380.1"/>
    </source>
</evidence>
<keyword evidence="4" id="KW-0378">Hydrolase</keyword>
<dbReference type="InterPro" id="IPR034922">
    <property type="entry name" value="REX1-like_exo"/>
</dbReference>
<dbReference type="GO" id="GO:0005634">
    <property type="term" value="C:nucleus"/>
    <property type="evidence" value="ECO:0007669"/>
    <property type="project" value="UniProtKB-SubCell"/>
</dbReference>
<keyword evidence="10" id="KW-1185">Reference proteome</keyword>
<reference evidence="9 10" key="1">
    <citation type="journal article" date="2015" name="Nat. Commun.">
        <title>Outbred genome sequencing and CRISPR/Cas9 gene editing in butterflies.</title>
        <authorList>
            <person name="Li X."/>
            <person name="Fan D."/>
            <person name="Zhang W."/>
            <person name="Liu G."/>
            <person name="Zhang L."/>
            <person name="Zhao L."/>
            <person name="Fang X."/>
            <person name="Chen L."/>
            <person name="Dong Y."/>
            <person name="Chen Y."/>
            <person name="Ding Y."/>
            <person name="Zhao R."/>
            <person name="Feng M."/>
            <person name="Zhu Y."/>
            <person name="Feng Y."/>
            <person name="Jiang X."/>
            <person name="Zhu D."/>
            <person name="Xiang H."/>
            <person name="Feng X."/>
            <person name="Li S."/>
            <person name="Wang J."/>
            <person name="Zhang G."/>
            <person name="Kronforst M.R."/>
            <person name="Wang W."/>
        </authorList>
    </citation>
    <scope>NUCLEOTIDE SEQUENCE [LARGE SCALE GENOMIC DNA]</scope>
    <source>
        <strain evidence="9">Ya'a_city_454_Px</strain>
        <tissue evidence="9">Whole body</tissue>
    </source>
</reference>